<reference evidence="5 6" key="1">
    <citation type="submission" date="2018-02" db="EMBL/GenBank/DDBJ databases">
        <title>Genomic Encyclopedia of Archaeal and Bacterial Type Strains, Phase II (KMG-II): from individual species to whole genera.</title>
        <authorList>
            <person name="Goeker M."/>
        </authorList>
    </citation>
    <scope>NUCLEOTIDE SEQUENCE [LARGE SCALE GENOMIC DNA]</scope>
    <source>
        <strain evidence="5 6">DSM 15099</strain>
    </source>
</reference>
<dbReference type="OrthoDB" id="9794400at2"/>
<dbReference type="SUPFAM" id="SSF75217">
    <property type="entry name" value="alpha/beta knot"/>
    <property type="match status" value="1"/>
</dbReference>
<dbReference type="EMBL" id="PTIS01000006">
    <property type="protein sequence ID" value="PPK48511.1"/>
    <property type="molecule type" value="Genomic_DNA"/>
</dbReference>
<dbReference type="SUPFAM" id="SSF55315">
    <property type="entry name" value="L30e-like"/>
    <property type="match status" value="1"/>
</dbReference>
<dbReference type="InterPro" id="IPR004441">
    <property type="entry name" value="rRNA_MeTrfase_TrmH"/>
</dbReference>
<dbReference type="SMART" id="SM00967">
    <property type="entry name" value="SpoU_sub_bind"/>
    <property type="match status" value="1"/>
</dbReference>
<evidence type="ECO:0000256" key="3">
    <source>
        <dbReference type="ARBA" id="ARBA00022679"/>
    </source>
</evidence>
<keyword evidence="2 5" id="KW-0489">Methyltransferase</keyword>
<dbReference type="GO" id="GO:0008173">
    <property type="term" value="F:RNA methyltransferase activity"/>
    <property type="evidence" value="ECO:0007669"/>
    <property type="project" value="InterPro"/>
</dbReference>
<comment type="similarity">
    <text evidence="1">Belongs to the class IV-like SAM-binding methyltransferase superfamily. RNA methyltransferase TrmH family.</text>
</comment>
<dbReference type="InterPro" id="IPR029028">
    <property type="entry name" value="Alpha/beta_knot_MTases"/>
</dbReference>
<dbReference type="GO" id="GO:0006396">
    <property type="term" value="P:RNA processing"/>
    <property type="evidence" value="ECO:0007669"/>
    <property type="project" value="InterPro"/>
</dbReference>
<dbReference type="AlphaFoldDB" id="A0A2S6FYA0"/>
<dbReference type="InterPro" id="IPR029026">
    <property type="entry name" value="tRNA_m1G_MTases_N"/>
</dbReference>
<dbReference type="GO" id="GO:0032259">
    <property type="term" value="P:methylation"/>
    <property type="evidence" value="ECO:0007669"/>
    <property type="project" value="UniProtKB-KW"/>
</dbReference>
<dbReference type="CDD" id="cd18103">
    <property type="entry name" value="SpoU-like_RlmB"/>
    <property type="match status" value="1"/>
</dbReference>
<dbReference type="STRING" id="37659.GCA_000703125_00732"/>
<evidence type="ECO:0000256" key="2">
    <source>
        <dbReference type="ARBA" id="ARBA00022603"/>
    </source>
</evidence>
<dbReference type="FunFam" id="3.40.1280.10:FF:000008">
    <property type="entry name" value="Group 3 RNA methyltransferase TrmH"/>
    <property type="match status" value="1"/>
</dbReference>
<dbReference type="InterPro" id="IPR001537">
    <property type="entry name" value="SpoU_MeTrfase"/>
</dbReference>
<gene>
    <name evidence="5" type="ORF">BD821_10631</name>
</gene>
<dbReference type="RefSeq" id="WP_104409695.1">
    <property type="nucleotide sequence ID" value="NZ_PTIS01000006.1"/>
</dbReference>
<evidence type="ECO:0000256" key="1">
    <source>
        <dbReference type="ARBA" id="ARBA00007228"/>
    </source>
</evidence>
<dbReference type="GO" id="GO:0003723">
    <property type="term" value="F:RNA binding"/>
    <property type="evidence" value="ECO:0007669"/>
    <property type="project" value="InterPro"/>
</dbReference>
<proteinExistence type="inferred from homology"/>
<dbReference type="PANTHER" id="PTHR46429:SF1">
    <property type="entry name" value="23S RRNA (GUANOSINE-2'-O-)-METHYLTRANSFERASE RLMB"/>
    <property type="match status" value="1"/>
</dbReference>
<evidence type="ECO:0000313" key="6">
    <source>
        <dbReference type="Proteomes" id="UP000239863"/>
    </source>
</evidence>
<dbReference type="Pfam" id="PF08032">
    <property type="entry name" value="SpoU_sub_bind"/>
    <property type="match status" value="1"/>
</dbReference>
<accession>A0A2S6FYA0</accession>
<comment type="caution">
    <text evidence="5">The sequence shown here is derived from an EMBL/GenBank/DDBJ whole genome shotgun (WGS) entry which is preliminary data.</text>
</comment>
<feature type="domain" description="RNA 2-O ribose methyltransferase substrate binding" evidence="4">
    <location>
        <begin position="21"/>
        <end position="96"/>
    </location>
</feature>
<protein>
    <submittedName>
        <fullName evidence="5">23S rRNA (Guanosine2251-2'-O)-methyltransferase</fullName>
    </submittedName>
</protein>
<organism evidence="5 6">
    <name type="scientific">Clostridium algidicarnis DSM 15099</name>
    <dbReference type="NCBI Taxonomy" id="1121295"/>
    <lineage>
        <taxon>Bacteria</taxon>
        <taxon>Bacillati</taxon>
        <taxon>Bacillota</taxon>
        <taxon>Clostridia</taxon>
        <taxon>Eubacteriales</taxon>
        <taxon>Clostridiaceae</taxon>
        <taxon>Clostridium</taxon>
    </lineage>
</organism>
<dbReference type="InterPro" id="IPR013123">
    <property type="entry name" value="SpoU_subst-bd"/>
</dbReference>
<dbReference type="Gene3D" id="3.40.1280.10">
    <property type="match status" value="1"/>
</dbReference>
<dbReference type="PANTHER" id="PTHR46429">
    <property type="entry name" value="23S RRNA (GUANOSINE-2'-O-)-METHYLTRANSFERASE RLMB"/>
    <property type="match status" value="1"/>
</dbReference>
<evidence type="ECO:0000259" key="4">
    <source>
        <dbReference type="SMART" id="SM00967"/>
    </source>
</evidence>
<dbReference type="Pfam" id="PF00588">
    <property type="entry name" value="SpoU_methylase"/>
    <property type="match status" value="1"/>
</dbReference>
<evidence type="ECO:0000313" key="5">
    <source>
        <dbReference type="EMBL" id="PPK48511.1"/>
    </source>
</evidence>
<sequence>MRENKIHLEDKHQETKEREDLIEGRNAVIEVLKSDKTIEQLLVAKGDREGSITSILAMAKEKSIVVKEVDRKKLDSMSETGSHQGVIAIVTPYIYNTIEEILEYAKEKDEDPFIIVLDEIEDPHNLGSIIRTAELCGAHGIIIPKRRSVGVTTTVYKTSAGAAEYMKIAKVTNINSAIDTLKEKGLWIYGADMNGDEYSHKVDLGGAIAIVIGNEGKGISKLTRDKCDVVVSIPMAGKLNSLNASVAAGILMYEVLKRRIEK</sequence>
<dbReference type="Gene3D" id="3.30.1330.30">
    <property type="match status" value="1"/>
</dbReference>
<name>A0A2S6FYA0_9CLOT</name>
<keyword evidence="3 5" id="KW-0808">Transferase</keyword>
<dbReference type="NCBIfam" id="TIGR00186">
    <property type="entry name" value="rRNA_methyl_3"/>
    <property type="match status" value="1"/>
</dbReference>
<dbReference type="Proteomes" id="UP000239863">
    <property type="component" value="Unassembled WGS sequence"/>
</dbReference>
<dbReference type="InterPro" id="IPR029064">
    <property type="entry name" value="Ribosomal_eL30-like_sf"/>
</dbReference>
<dbReference type="GO" id="GO:0005829">
    <property type="term" value="C:cytosol"/>
    <property type="evidence" value="ECO:0007669"/>
    <property type="project" value="TreeGrafter"/>
</dbReference>